<dbReference type="EMBL" id="JBHTLU010000002">
    <property type="protein sequence ID" value="MFD1218511.1"/>
    <property type="molecule type" value="Genomic_DNA"/>
</dbReference>
<organism evidence="6 7">
    <name type="scientific">Paenibacillus vulneris</name>
    <dbReference type="NCBI Taxonomy" id="1133364"/>
    <lineage>
        <taxon>Bacteria</taxon>
        <taxon>Bacillati</taxon>
        <taxon>Bacillota</taxon>
        <taxon>Bacilli</taxon>
        <taxon>Bacillales</taxon>
        <taxon>Paenibacillaceae</taxon>
        <taxon>Paenibacillus</taxon>
    </lineage>
</organism>
<dbReference type="InterPro" id="IPR036759">
    <property type="entry name" value="TPK_catalytic_sf"/>
</dbReference>
<sequence length="365" mass="40431">MVLSKAERIFDNPIMTGIVRVHRSTKQLISTLEPDRIAVICHDDLDDLSAEGLIEAGARAVINTGQTMTGTIPVTGPLMLLEHGIPIFEMEPVWFSVIKDHEQIAISGDSAMFGGQRVPCRSFTKDNWLECYRHAQESYHERLADFIDNTLEYATKEKELVLKPVYCPELQVKMEGRHALVVVRGHGFRQDLAALKEYIRSYRPVLIGVDGGADALLEQGYKPDLIIGDMDSATDKALQCGAELLVHAYSNGFAPGLARLEKLGLNAIRLPAGGTSEDIALLLAYDHQCERIVTVGAHSHMFDFLEKGRKGMGSTVLVRMKIGSKLTDAKGIALLYGHKRSAISLIKLWKHAAYRAISRLLSWVK</sequence>
<dbReference type="InterPro" id="IPR007371">
    <property type="entry name" value="TPK_catalytic"/>
</dbReference>
<evidence type="ECO:0000256" key="4">
    <source>
        <dbReference type="ARBA" id="ARBA00022840"/>
    </source>
</evidence>
<proteinExistence type="predicted"/>
<evidence type="ECO:0000313" key="7">
    <source>
        <dbReference type="Proteomes" id="UP001597180"/>
    </source>
</evidence>
<protein>
    <submittedName>
        <fullName evidence="6">Cytokinetic ring protein SteA</fullName>
    </submittedName>
</protein>
<dbReference type="SUPFAM" id="SSF63999">
    <property type="entry name" value="Thiamin pyrophosphokinase, catalytic domain"/>
    <property type="match status" value="1"/>
</dbReference>
<accession>A0ABW3UDE9</accession>
<dbReference type="Pfam" id="PF04263">
    <property type="entry name" value="TPK_catalytic"/>
    <property type="match status" value="1"/>
</dbReference>
<dbReference type="NCBIfam" id="NF040608">
    <property type="entry name" value="division_SteA"/>
    <property type="match status" value="1"/>
</dbReference>
<keyword evidence="7" id="KW-1185">Reference proteome</keyword>
<dbReference type="InterPro" id="IPR047795">
    <property type="entry name" value="Put_SteA-like"/>
</dbReference>
<dbReference type="RefSeq" id="WP_345592479.1">
    <property type="nucleotide sequence ID" value="NZ_BAABJG010000032.1"/>
</dbReference>
<keyword evidence="4" id="KW-0067">ATP-binding</keyword>
<evidence type="ECO:0000256" key="3">
    <source>
        <dbReference type="ARBA" id="ARBA00022777"/>
    </source>
</evidence>
<feature type="domain" description="Thiamin pyrophosphokinase catalytic" evidence="5">
    <location>
        <begin position="204"/>
        <end position="239"/>
    </location>
</feature>
<name>A0ABW3UDE9_9BACL</name>
<evidence type="ECO:0000256" key="1">
    <source>
        <dbReference type="ARBA" id="ARBA00022679"/>
    </source>
</evidence>
<keyword evidence="1" id="KW-0808">Transferase</keyword>
<keyword evidence="3" id="KW-0418">Kinase</keyword>
<reference evidence="7" key="1">
    <citation type="journal article" date="2019" name="Int. J. Syst. Evol. Microbiol.">
        <title>The Global Catalogue of Microorganisms (GCM) 10K type strain sequencing project: providing services to taxonomists for standard genome sequencing and annotation.</title>
        <authorList>
            <consortium name="The Broad Institute Genomics Platform"/>
            <consortium name="The Broad Institute Genome Sequencing Center for Infectious Disease"/>
            <person name="Wu L."/>
            <person name="Ma J."/>
        </authorList>
    </citation>
    <scope>NUCLEOTIDE SEQUENCE [LARGE SCALE GENOMIC DNA]</scope>
    <source>
        <strain evidence="7">CCUG 53270</strain>
    </source>
</reference>
<evidence type="ECO:0000259" key="5">
    <source>
        <dbReference type="Pfam" id="PF04263"/>
    </source>
</evidence>
<evidence type="ECO:0000256" key="2">
    <source>
        <dbReference type="ARBA" id="ARBA00022741"/>
    </source>
</evidence>
<gene>
    <name evidence="6" type="primary">steA</name>
    <name evidence="6" type="ORF">ACFQ4B_00140</name>
</gene>
<dbReference type="Proteomes" id="UP001597180">
    <property type="component" value="Unassembled WGS sequence"/>
</dbReference>
<dbReference type="Gene3D" id="3.40.50.10240">
    <property type="entry name" value="Thiamin pyrophosphokinase, catalytic domain"/>
    <property type="match status" value="1"/>
</dbReference>
<keyword evidence="2" id="KW-0547">Nucleotide-binding</keyword>
<evidence type="ECO:0000313" key="6">
    <source>
        <dbReference type="EMBL" id="MFD1218511.1"/>
    </source>
</evidence>
<comment type="caution">
    <text evidence="6">The sequence shown here is derived from an EMBL/GenBank/DDBJ whole genome shotgun (WGS) entry which is preliminary data.</text>
</comment>